<evidence type="ECO:0000313" key="11">
    <source>
        <dbReference type="EMBL" id="KAH0896681.1"/>
    </source>
</evidence>
<keyword evidence="4 9" id="KW-0812">Transmembrane</keyword>
<evidence type="ECO:0000256" key="4">
    <source>
        <dbReference type="ARBA" id="ARBA00022692"/>
    </source>
</evidence>
<protein>
    <recommendedName>
        <fullName evidence="10">Wax synthase domain-containing protein</fullName>
    </recommendedName>
</protein>
<keyword evidence="7 9" id="KW-0472">Membrane</keyword>
<feature type="transmembrane region" description="Helical" evidence="9">
    <location>
        <begin position="295"/>
        <end position="313"/>
    </location>
</feature>
<evidence type="ECO:0000256" key="2">
    <source>
        <dbReference type="ARBA" id="ARBA00007282"/>
    </source>
</evidence>
<evidence type="ECO:0000256" key="7">
    <source>
        <dbReference type="ARBA" id="ARBA00023136"/>
    </source>
</evidence>
<dbReference type="Pfam" id="PF13813">
    <property type="entry name" value="MBOAT_2"/>
    <property type="match status" value="1"/>
</dbReference>
<keyword evidence="6" id="KW-0443">Lipid metabolism</keyword>
<accession>A0ABQ8AVX4</accession>
<comment type="similarity">
    <text evidence="2">Belongs to the wax synthase family.</text>
</comment>
<dbReference type="InterPro" id="IPR032805">
    <property type="entry name" value="Wax_synthase_dom"/>
</dbReference>
<keyword evidence="3" id="KW-0808">Transferase</keyword>
<dbReference type="EMBL" id="JAGKQM010000012">
    <property type="protein sequence ID" value="KAH0896681.1"/>
    <property type="molecule type" value="Genomic_DNA"/>
</dbReference>
<keyword evidence="5 9" id="KW-1133">Transmembrane helix</keyword>
<evidence type="ECO:0000256" key="5">
    <source>
        <dbReference type="ARBA" id="ARBA00022989"/>
    </source>
</evidence>
<comment type="caution">
    <text evidence="11">The sequence shown here is derived from an EMBL/GenBank/DDBJ whole genome shotgun (WGS) entry which is preliminary data.</text>
</comment>
<feature type="transmembrane region" description="Helical" evidence="9">
    <location>
        <begin position="51"/>
        <end position="72"/>
    </location>
</feature>
<feature type="non-terminal residue" evidence="11">
    <location>
        <position position="423"/>
    </location>
</feature>
<keyword evidence="12" id="KW-1185">Reference proteome</keyword>
<feature type="transmembrane region" description="Helical" evidence="9">
    <location>
        <begin position="26"/>
        <end position="45"/>
    </location>
</feature>
<dbReference type="PANTHER" id="PTHR31595">
    <property type="entry name" value="LONG-CHAIN-ALCOHOL O-FATTY-ACYLTRANSFERASE 3-RELATED"/>
    <property type="match status" value="1"/>
</dbReference>
<organism evidence="11 12">
    <name type="scientific">Brassica napus</name>
    <name type="common">Rape</name>
    <dbReference type="NCBI Taxonomy" id="3708"/>
    <lineage>
        <taxon>Eukaryota</taxon>
        <taxon>Viridiplantae</taxon>
        <taxon>Streptophyta</taxon>
        <taxon>Embryophyta</taxon>
        <taxon>Tracheophyta</taxon>
        <taxon>Spermatophyta</taxon>
        <taxon>Magnoliopsida</taxon>
        <taxon>eudicotyledons</taxon>
        <taxon>Gunneridae</taxon>
        <taxon>Pentapetalae</taxon>
        <taxon>rosids</taxon>
        <taxon>malvids</taxon>
        <taxon>Brassicales</taxon>
        <taxon>Brassicaceae</taxon>
        <taxon>Brassiceae</taxon>
        <taxon>Brassica</taxon>
    </lineage>
</organism>
<dbReference type="InterPro" id="IPR044851">
    <property type="entry name" value="Wax_synthase"/>
</dbReference>
<evidence type="ECO:0000259" key="10">
    <source>
        <dbReference type="Pfam" id="PF13813"/>
    </source>
</evidence>
<dbReference type="PANTHER" id="PTHR31595:SF36">
    <property type="entry name" value="LONG-CHAIN-ALCOHOL O-FATTY-ACYLTRANSFERASE 2-RELATED"/>
    <property type="match status" value="1"/>
</dbReference>
<evidence type="ECO:0000256" key="1">
    <source>
        <dbReference type="ARBA" id="ARBA00004141"/>
    </source>
</evidence>
<keyword evidence="8" id="KW-0012">Acyltransferase</keyword>
<feature type="transmembrane region" description="Helical" evidence="9">
    <location>
        <begin position="264"/>
        <end position="283"/>
    </location>
</feature>
<evidence type="ECO:0000256" key="6">
    <source>
        <dbReference type="ARBA" id="ARBA00023098"/>
    </source>
</evidence>
<evidence type="ECO:0000256" key="9">
    <source>
        <dbReference type="SAM" id="Phobius"/>
    </source>
</evidence>
<evidence type="ECO:0000256" key="3">
    <source>
        <dbReference type="ARBA" id="ARBA00022679"/>
    </source>
</evidence>
<name>A0ABQ8AVX4_BRANA</name>
<evidence type="ECO:0000313" key="12">
    <source>
        <dbReference type="Proteomes" id="UP000824890"/>
    </source>
</evidence>
<feature type="domain" description="Wax synthase" evidence="10">
    <location>
        <begin position="202"/>
        <end position="260"/>
    </location>
</feature>
<dbReference type="Proteomes" id="UP000824890">
    <property type="component" value="Unassembled WGS sequence"/>
</dbReference>
<sequence>MDIQPTKLRRKRERERNRSMEEELRNMLKIWVSALISISYCYYISSKISKGFLRLLSLLPTFIIFLLIPLFFSSVHFCVISAFFLTWLANFKLALFAFDQEPLSPLPSSLSRFFCFACFPIKTNQKPSSSQTYNKPMSKWVLASKIIIFSFLLHLYSNNYHNGLSQLPFLAIFTIHIYLESEFILFSTGTLLSTLLGCEIERVFNEPYLATSLQDFWSRRWNRMVPSVLRPTVHIPVQQFTTPLIGPNLAFYAGVLATFLSPTWEVTCFFVLHGVVTSLEIWVKQMRLCPPPHRAVSSLVVVVFVFVTAGWLFTPQVLRNNVHKRVINECLFVIDFVKSHLVNISLVLYILVTKLVCVAVEDKSDGFTIAHCSFTSGWLFFPPLLRSGMFVRLSNEALLFIDYVKDYVFYFPNYTHVIYRIVN</sequence>
<feature type="transmembrane region" description="Helical" evidence="9">
    <location>
        <begin position="341"/>
        <end position="360"/>
    </location>
</feature>
<comment type="subcellular location">
    <subcellularLocation>
        <location evidence="1">Membrane</location>
        <topology evidence="1">Multi-pass membrane protein</topology>
    </subcellularLocation>
</comment>
<evidence type="ECO:0000256" key="8">
    <source>
        <dbReference type="ARBA" id="ARBA00023315"/>
    </source>
</evidence>
<proteinExistence type="inferred from homology"/>
<feature type="transmembrane region" description="Helical" evidence="9">
    <location>
        <begin position="137"/>
        <end position="155"/>
    </location>
</feature>
<gene>
    <name evidence="11" type="ORF">HID58_046249</name>
</gene>
<reference evidence="11 12" key="1">
    <citation type="submission" date="2021-05" db="EMBL/GenBank/DDBJ databases">
        <title>Genome Assembly of Synthetic Allotetraploid Brassica napus Reveals Homoeologous Exchanges between Subgenomes.</title>
        <authorList>
            <person name="Davis J.T."/>
        </authorList>
    </citation>
    <scope>NUCLEOTIDE SEQUENCE [LARGE SCALE GENOMIC DNA]</scope>
    <source>
        <strain evidence="12">cv. Da-Ae</strain>
        <tissue evidence="11">Seedling</tissue>
    </source>
</reference>